<dbReference type="InterPro" id="IPR021858">
    <property type="entry name" value="Fun_TF"/>
</dbReference>
<dbReference type="AlphaFoldDB" id="A0A8J2TBJ9"/>
<accession>A0A8J2TBJ9</accession>
<evidence type="ECO:0000313" key="4">
    <source>
        <dbReference type="EMBL" id="CDF91658.1"/>
    </source>
</evidence>
<dbReference type="Pfam" id="PF00172">
    <property type="entry name" value="Zn_clus"/>
    <property type="match status" value="1"/>
</dbReference>
<dbReference type="InterPro" id="IPR036864">
    <property type="entry name" value="Zn2-C6_fun-type_DNA-bd_sf"/>
</dbReference>
<name>A0A8J2TBJ9_ZYGB2</name>
<keyword evidence="5" id="KW-1185">Reference proteome</keyword>
<evidence type="ECO:0000256" key="2">
    <source>
        <dbReference type="ARBA" id="ARBA00023242"/>
    </source>
</evidence>
<comment type="subcellular location">
    <subcellularLocation>
        <location evidence="1">Nucleus</location>
    </subcellularLocation>
</comment>
<dbReference type="Gene3D" id="4.10.240.10">
    <property type="entry name" value="Zn(2)-C6 fungal-type DNA-binding domain"/>
    <property type="match status" value="1"/>
</dbReference>
<feature type="domain" description="Zn(2)-C6 fungal-type" evidence="3">
    <location>
        <begin position="10"/>
        <end position="41"/>
    </location>
</feature>
<keyword evidence="2" id="KW-0539">Nucleus</keyword>
<dbReference type="SMART" id="SM00066">
    <property type="entry name" value="GAL4"/>
    <property type="match status" value="1"/>
</dbReference>
<dbReference type="PROSITE" id="PS50048">
    <property type="entry name" value="ZN2_CY6_FUNGAL_2"/>
    <property type="match status" value="1"/>
</dbReference>
<sequence length="611" mass="69396">MAKYTRSRNGCKACKAFKIKCDEQKPRCQNCIRRGLEYCDYSKVLQWGGRPCRKKTGARPEDGVLFSSRRAQKPPSAALVQELAKAARAAAAATAAAAASRETIETSVDHEVEQATPSDQSVVLADQSMDIAESWQSLSFLPTTSLVGSHLPSPMPDILLSSPYYMELFEFYLKETCNFLVPLPRELYSDNPFYQMLPQMAMRSPTLLYLLLAFGANHKNMMAANCATEQVSLLPLEDFYVNCSTDSLVPVDLWQACVDPQSPVNVSVTDKLLTKTFNQLLANLMNAEERTSDSTLATIMMLAAFDIFFSDKRRKWRAHVYGAGRLIMERLCDSGSNMLTISDEGESNDLFFITRWFSYVDIIGSLSSTSKVITSEKLRAIKYKFEKMTDQENWSRRRINLKDIEAGTGLEAKVLSYLADVSWLIREREQRQDANGGEITQKLLSQVLELDYEINAHLNESERERDEIFKAYYSQGRPEIYKGYRILRATNLIFGLTGSFQLKRRVLNLPQNSRIIEDSLVKITKLVDESIPLGSSSTSCIIFCLFCCGCELLSDSMVKYRPVYMKRIDSLNRKGVSSAAMAKRIMEKCWNEKKFWWDILRENNLDITFAI</sequence>
<dbReference type="CDD" id="cd00067">
    <property type="entry name" value="GAL4"/>
    <property type="match status" value="1"/>
</dbReference>
<dbReference type="EMBL" id="HG316466">
    <property type="protein sequence ID" value="CDF91658.1"/>
    <property type="molecule type" value="Genomic_DNA"/>
</dbReference>
<organism evidence="4 5">
    <name type="scientific">Zygosaccharomyces bailii (strain CLIB 213 / ATCC 58445 / CBS 680 / BCRC 21525 / NBRC 1098 / NCYC 1416 / NRRL Y-2227)</name>
    <dbReference type="NCBI Taxonomy" id="1333698"/>
    <lineage>
        <taxon>Eukaryota</taxon>
        <taxon>Fungi</taxon>
        <taxon>Dikarya</taxon>
        <taxon>Ascomycota</taxon>
        <taxon>Saccharomycotina</taxon>
        <taxon>Saccharomycetes</taxon>
        <taxon>Saccharomycetales</taxon>
        <taxon>Saccharomycetaceae</taxon>
        <taxon>Zygosaccharomyces</taxon>
    </lineage>
</organism>
<dbReference type="GO" id="GO:0000981">
    <property type="term" value="F:DNA-binding transcription factor activity, RNA polymerase II-specific"/>
    <property type="evidence" value="ECO:0007669"/>
    <property type="project" value="InterPro"/>
</dbReference>
<evidence type="ECO:0000259" key="3">
    <source>
        <dbReference type="PROSITE" id="PS50048"/>
    </source>
</evidence>
<dbReference type="GO" id="GO:0008270">
    <property type="term" value="F:zinc ion binding"/>
    <property type="evidence" value="ECO:0007669"/>
    <property type="project" value="InterPro"/>
</dbReference>
<dbReference type="PROSITE" id="PS00463">
    <property type="entry name" value="ZN2_CY6_FUNGAL_1"/>
    <property type="match status" value="1"/>
</dbReference>
<dbReference type="PANTHER" id="PTHR37534:SF43">
    <property type="entry name" value="FINGER DOMAIN PROTEIN, PUTATIVE (AFU_ORTHOLOGUE AFUA_1G01850)-RELATED"/>
    <property type="match status" value="1"/>
</dbReference>
<evidence type="ECO:0000256" key="1">
    <source>
        <dbReference type="ARBA" id="ARBA00004123"/>
    </source>
</evidence>
<proteinExistence type="predicted"/>
<dbReference type="Pfam" id="PF11951">
    <property type="entry name" value="Fungal_trans_2"/>
    <property type="match status" value="1"/>
</dbReference>
<reference evidence="5" key="1">
    <citation type="journal article" date="2013" name="Genome Announc.">
        <title>Genome sequence of the food spoilage yeast Zygosaccharomyces bailii CLIB 213(T).</title>
        <authorList>
            <person name="Galeote V."/>
            <person name="Bigey F."/>
            <person name="Devillers H."/>
            <person name="Neuveglise C."/>
            <person name="Dequin S."/>
        </authorList>
    </citation>
    <scope>NUCLEOTIDE SEQUENCE [LARGE SCALE GENOMIC DNA]</scope>
    <source>
        <strain evidence="5">CLIB 213 / ATCC 58445 / CBS 680 / CCRC 21525 / NBRC 1098 / NCYC 1416 / NRRL Y-2227</strain>
    </source>
</reference>
<dbReference type="SUPFAM" id="SSF57701">
    <property type="entry name" value="Zn2/Cys6 DNA-binding domain"/>
    <property type="match status" value="1"/>
</dbReference>
<evidence type="ECO:0000313" key="5">
    <source>
        <dbReference type="Proteomes" id="UP000019375"/>
    </source>
</evidence>
<dbReference type="Proteomes" id="UP000019375">
    <property type="component" value="Unassembled WGS sequence"/>
</dbReference>
<dbReference type="PANTHER" id="PTHR37534">
    <property type="entry name" value="TRANSCRIPTIONAL ACTIVATOR PROTEIN UGA3"/>
    <property type="match status" value="1"/>
</dbReference>
<dbReference type="InterPro" id="IPR001138">
    <property type="entry name" value="Zn2Cys6_DnaBD"/>
</dbReference>
<protein>
    <submittedName>
        <fullName evidence="4">ZYBA0S13-00562g1_1</fullName>
    </submittedName>
</protein>
<dbReference type="GO" id="GO:0005634">
    <property type="term" value="C:nucleus"/>
    <property type="evidence" value="ECO:0007669"/>
    <property type="project" value="UniProtKB-SubCell"/>
</dbReference>
<dbReference type="OrthoDB" id="5229455at2759"/>
<dbReference type="GO" id="GO:0045944">
    <property type="term" value="P:positive regulation of transcription by RNA polymerase II"/>
    <property type="evidence" value="ECO:0007669"/>
    <property type="project" value="TreeGrafter"/>
</dbReference>
<gene>
    <name evidence="4" type="ORF">BN860_00562g</name>
</gene>
<dbReference type="GO" id="GO:0000976">
    <property type="term" value="F:transcription cis-regulatory region binding"/>
    <property type="evidence" value="ECO:0007669"/>
    <property type="project" value="TreeGrafter"/>
</dbReference>